<dbReference type="Pfam" id="PF08865">
    <property type="entry name" value="DUF1830"/>
    <property type="match status" value="1"/>
</dbReference>
<evidence type="ECO:0000313" key="2">
    <source>
        <dbReference type="Proteomes" id="UP000615026"/>
    </source>
</evidence>
<dbReference type="AlphaFoldDB" id="A0A929F9T3"/>
<reference evidence="1" key="1">
    <citation type="submission" date="2020-10" db="EMBL/GenBank/DDBJ databases">
        <authorList>
            <person name="Castelo-Branco R."/>
            <person name="Eusebio N."/>
            <person name="Adriana R."/>
            <person name="Vieira A."/>
            <person name="Brugerolle De Fraissinette N."/>
            <person name="Rezende De Castro R."/>
            <person name="Schneider M.P."/>
            <person name="Vasconcelos V."/>
            <person name="Leao P.N."/>
        </authorList>
    </citation>
    <scope>NUCLEOTIDE SEQUENCE</scope>
    <source>
        <strain evidence="1">LEGE 11479</strain>
    </source>
</reference>
<gene>
    <name evidence="1" type="ORF">IQ260_23145</name>
</gene>
<dbReference type="InterPro" id="IPR014964">
    <property type="entry name" value="DUF1830"/>
</dbReference>
<dbReference type="RefSeq" id="WP_193995443.1">
    <property type="nucleotide sequence ID" value="NZ_JADEXP010000289.1"/>
</dbReference>
<dbReference type="EMBL" id="JADEXP010000289">
    <property type="protein sequence ID" value="MBE9069546.1"/>
    <property type="molecule type" value="Genomic_DNA"/>
</dbReference>
<dbReference type="Proteomes" id="UP000615026">
    <property type="component" value="Unassembled WGS sequence"/>
</dbReference>
<keyword evidence="2" id="KW-1185">Reference proteome</keyword>
<comment type="caution">
    <text evidence="1">The sequence shown here is derived from an EMBL/GenBank/DDBJ whole genome shotgun (WGS) entry which is preliminary data.</text>
</comment>
<sequence length="101" mass="11290">MKNAIDPLPANVSGRITCGYLNSTAGLQVVRITNIPNWYFERVVFPGQQLVFQAFPEALLEIHTCEMVTTILADRIPCTSLRCAEYLELPVKNSAHQTIAR</sequence>
<proteinExistence type="predicted"/>
<organism evidence="1 2">
    <name type="scientific">Leptolyngbya cf. ectocarpi LEGE 11479</name>
    <dbReference type="NCBI Taxonomy" id="1828722"/>
    <lineage>
        <taxon>Bacteria</taxon>
        <taxon>Bacillati</taxon>
        <taxon>Cyanobacteriota</taxon>
        <taxon>Cyanophyceae</taxon>
        <taxon>Leptolyngbyales</taxon>
        <taxon>Leptolyngbyaceae</taxon>
        <taxon>Leptolyngbya group</taxon>
        <taxon>Leptolyngbya</taxon>
    </lineage>
</organism>
<name>A0A929F9T3_LEPEC</name>
<protein>
    <submittedName>
        <fullName evidence="1">DUF1830 domain-containing protein</fullName>
    </submittedName>
</protein>
<accession>A0A929F9T3</accession>
<evidence type="ECO:0000313" key="1">
    <source>
        <dbReference type="EMBL" id="MBE9069546.1"/>
    </source>
</evidence>